<name>A0A1H6U4F3_9LACT</name>
<dbReference type="STRING" id="1130080.SAMN04488113_12729"/>
<keyword evidence="3" id="KW-1185">Reference proteome</keyword>
<dbReference type="RefSeq" id="WP_091635449.1">
    <property type="nucleotide sequence ID" value="NZ_FNYW01000027.1"/>
</dbReference>
<feature type="transmembrane region" description="Helical" evidence="1">
    <location>
        <begin position="38"/>
        <end position="60"/>
    </location>
</feature>
<organism evidence="2 3">
    <name type="scientific">Alkalibacterium gilvum</name>
    <dbReference type="NCBI Taxonomy" id="1130080"/>
    <lineage>
        <taxon>Bacteria</taxon>
        <taxon>Bacillati</taxon>
        <taxon>Bacillota</taxon>
        <taxon>Bacilli</taxon>
        <taxon>Lactobacillales</taxon>
        <taxon>Carnobacteriaceae</taxon>
        <taxon>Alkalibacterium</taxon>
    </lineage>
</organism>
<keyword evidence="1" id="KW-1133">Transmembrane helix</keyword>
<dbReference type="Proteomes" id="UP000198564">
    <property type="component" value="Unassembled WGS sequence"/>
</dbReference>
<sequence length="271" mass="29826">MSLSESILKWLLEATFLDDLGSDVIDVITGTGLDTTGFAQVISSILIPVAVSLIGIIFFLEMIEKFTQMNYGREQDMWVEFILLGVKLVFAKAIIDYSPQMIEAVIVFGNELIGDLGALGTEISAGGIDDLMAEIEDAGRWEKITLTFTLIPLAFGGWITGFIVKIAIYSRILKLILLQTFSPIPMATLPFKEYNGMSKRFLQSFLGTVLQGGMIVVLLLLSQQISEVTVLGLSDDMSMFTELIRALFLNIILAFSIFKSEAWSKEVVGLG</sequence>
<dbReference type="EMBL" id="FNYW01000027">
    <property type="protein sequence ID" value="SEI87173.1"/>
    <property type="molecule type" value="Genomic_DNA"/>
</dbReference>
<evidence type="ECO:0000313" key="3">
    <source>
        <dbReference type="Proteomes" id="UP000198564"/>
    </source>
</evidence>
<reference evidence="3" key="1">
    <citation type="submission" date="2016-10" db="EMBL/GenBank/DDBJ databases">
        <authorList>
            <person name="Varghese N."/>
            <person name="Submissions S."/>
        </authorList>
    </citation>
    <scope>NUCLEOTIDE SEQUENCE [LARGE SCALE GENOMIC DNA]</scope>
    <source>
        <strain evidence="3">DSM 25751</strain>
    </source>
</reference>
<accession>A0A1H6U4F3</accession>
<protein>
    <recommendedName>
        <fullName evidence="4">TrbL/VirB6 plasmid conjugal transfer protein</fullName>
    </recommendedName>
</protein>
<dbReference type="InterPro" id="IPR045798">
    <property type="entry name" value="TrbL_Firmicutes"/>
</dbReference>
<keyword evidence="1" id="KW-0812">Transmembrane</keyword>
<feature type="transmembrane region" description="Helical" evidence="1">
    <location>
        <begin position="201"/>
        <end position="225"/>
    </location>
</feature>
<dbReference type="Pfam" id="PF19478">
    <property type="entry name" value="TrbL_2"/>
    <property type="match status" value="1"/>
</dbReference>
<evidence type="ECO:0000313" key="2">
    <source>
        <dbReference type="EMBL" id="SEI87173.1"/>
    </source>
</evidence>
<gene>
    <name evidence="2" type="ORF">SAMN04488113_12729</name>
</gene>
<evidence type="ECO:0008006" key="4">
    <source>
        <dbReference type="Google" id="ProtNLM"/>
    </source>
</evidence>
<feature type="transmembrane region" description="Helical" evidence="1">
    <location>
        <begin position="144"/>
        <end position="166"/>
    </location>
</feature>
<evidence type="ECO:0000256" key="1">
    <source>
        <dbReference type="SAM" id="Phobius"/>
    </source>
</evidence>
<feature type="transmembrane region" description="Helical" evidence="1">
    <location>
        <begin position="237"/>
        <end position="258"/>
    </location>
</feature>
<keyword evidence="1" id="KW-0472">Membrane</keyword>
<proteinExistence type="predicted"/>
<dbReference type="AlphaFoldDB" id="A0A1H6U4F3"/>